<gene>
    <name evidence="12" type="primary">CRLF1</name>
</gene>
<name>A0ABI8APJ4_FELCA</name>
<feature type="chain" id="PRO_5045391803" description="Cytokine receptor like factor 1" evidence="9">
    <location>
        <begin position="37"/>
        <end position="512"/>
    </location>
</feature>
<dbReference type="PROSITE" id="PS50853">
    <property type="entry name" value="FN3"/>
    <property type="match status" value="2"/>
</dbReference>
<evidence type="ECO:0000313" key="12">
    <source>
        <dbReference type="Ensembl" id="ENSFCTP00005061071.1"/>
    </source>
</evidence>
<evidence type="ECO:0000256" key="9">
    <source>
        <dbReference type="SAM" id="SignalP"/>
    </source>
</evidence>
<sequence>MPAGRPGPAAQSARRPPPLLPLLLLCVLGAPRAGSGAHTAVISPQDPTLLIGSSLQATCSVHGDPSGATAEGLYWTLNGRRLAPELSRVLNASTLALALANLNGSRQQSGDNLVCHARDGSILAGSCLYVGLPPEKPFNISCWSKNMKDLTCRWTPGAHGETFLHTNYSLKYKLRWYGQDNTCEEYHTVGPHSCHIPKDLALFTPYEIWVEATNRLGSARSDVLTLDILDVVTTDPPPDVHVSRVGGLEDQLSVRWVSPPALKDFLFQAKYQIRYRVEDSVDWKVVDDVSNQTSCRLAGLKPGTVYFVQVRCNPFGIYGSKKAGIWSEWSHPTAASTPRSERPGPGGGACEPRGGEPSSGPVRRELKQFLGWLKKHAYCSNLSFRLYDQWRAWMQKSHKTRNQDEGILPSGRRGTTREFQTLSPGCEISRFILTGGCDPKHQPYCPGAGGVIPAIPGLVGPPPQGHPLQHPQDTETVEQLQTKGSLLWEVQQTPGQSATWWSVTPASGQSRG</sequence>
<reference evidence="12 13" key="1">
    <citation type="submission" date="2021-02" db="EMBL/GenBank/DDBJ databases">
        <title>Safari Cat Assemblies.</title>
        <authorList>
            <person name="Bredemeyer K.R."/>
            <person name="Murphy W.J."/>
        </authorList>
    </citation>
    <scope>NUCLEOTIDE SEQUENCE [LARGE SCALE GENOMIC DNA]</scope>
</reference>
<evidence type="ECO:0000256" key="4">
    <source>
        <dbReference type="ARBA" id="ARBA00023157"/>
    </source>
</evidence>
<dbReference type="PANTHER" id="PTHR23036:SF16">
    <property type="entry name" value="CYTOKINE RECEPTOR-LIKE FACTOR 1"/>
    <property type="match status" value="1"/>
</dbReference>
<feature type="region of interest" description="Disordered" evidence="8">
    <location>
        <begin position="331"/>
        <end position="362"/>
    </location>
</feature>
<evidence type="ECO:0000259" key="10">
    <source>
        <dbReference type="PROSITE" id="PS50835"/>
    </source>
</evidence>
<evidence type="ECO:0000256" key="1">
    <source>
        <dbReference type="ARBA" id="ARBA00010890"/>
    </source>
</evidence>
<dbReference type="Pfam" id="PF09067">
    <property type="entry name" value="EpoR_lig-bind"/>
    <property type="match status" value="1"/>
</dbReference>
<evidence type="ECO:0000256" key="8">
    <source>
        <dbReference type="SAM" id="MobiDB-lite"/>
    </source>
</evidence>
<dbReference type="CDD" id="cd00063">
    <property type="entry name" value="FN3"/>
    <property type="match status" value="2"/>
</dbReference>
<dbReference type="Ensembl" id="ENSFCTT00005091660.1">
    <property type="protein sequence ID" value="ENSFCTP00005061071.1"/>
    <property type="gene ID" value="ENSFCTG00005033251.1"/>
</dbReference>
<evidence type="ECO:0000256" key="7">
    <source>
        <dbReference type="ARBA" id="ARBA00023319"/>
    </source>
</evidence>
<dbReference type="GeneTree" id="ENSGT00940000156569"/>
<dbReference type="InterPro" id="IPR013783">
    <property type="entry name" value="Ig-like_fold"/>
</dbReference>
<dbReference type="PANTHER" id="PTHR23036">
    <property type="entry name" value="CYTOKINE RECEPTOR"/>
    <property type="match status" value="1"/>
</dbReference>
<dbReference type="InterPro" id="IPR003961">
    <property type="entry name" value="FN3_dom"/>
</dbReference>
<dbReference type="InterPro" id="IPR036116">
    <property type="entry name" value="FN3_sf"/>
</dbReference>
<reference evidence="12" key="3">
    <citation type="submission" date="2025-09" db="UniProtKB">
        <authorList>
            <consortium name="Ensembl"/>
        </authorList>
    </citation>
    <scope>IDENTIFICATION</scope>
    <source>
        <strain evidence="12">breed Abyssinian</strain>
    </source>
</reference>
<keyword evidence="3" id="KW-0677">Repeat</keyword>
<dbReference type="SMART" id="SM00060">
    <property type="entry name" value="FN3"/>
    <property type="match status" value="2"/>
</dbReference>
<comment type="similarity">
    <text evidence="1">Belongs to the type I cytokine receptor family. Type 3 subfamily.</text>
</comment>
<feature type="signal peptide" evidence="9">
    <location>
        <begin position="1"/>
        <end position="36"/>
    </location>
</feature>
<evidence type="ECO:0000259" key="11">
    <source>
        <dbReference type="PROSITE" id="PS50853"/>
    </source>
</evidence>
<dbReference type="SUPFAM" id="SSF48726">
    <property type="entry name" value="Immunoglobulin"/>
    <property type="match status" value="1"/>
</dbReference>
<dbReference type="PROSITE" id="PS50835">
    <property type="entry name" value="IG_LIKE"/>
    <property type="match status" value="1"/>
</dbReference>
<accession>A0ABI8APJ4</accession>
<proteinExistence type="inferred from homology"/>
<keyword evidence="6" id="KW-0325">Glycoprotein</keyword>
<evidence type="ECO:0000256" key="6">
    <source>
        <dbReference type="ARBA" id="ARBA00023180"/>
    </source>
</evidence>
<evidence type="ECO:0000256" key="3">
    <source>
        <dbReference type="ARBA" id="ARBA00022737"/>
    </source>
</evidence>
<organism evidence="12 13">
    <name type="scientific">Felis catus</name>
    <name type="common">Cat</name>
    <name type="synonym">Felis silvestris catus</name>
    <dbReference type="NCBI Taxonomy" id="9685"/>
    <lineage>
        <taxon>Eukaryota</taxon>
        <taxon>Metazoa</taxon>
        <taxon>Chordata</taxon>
        <taxon>Craniata</taxon>
        <taxon>Vertebrata</taxon>
        <taxon>Euteleostomi</taxon>
        <taxon>Mammalia</taxon>
        <taxon>Eutheria</taxon>
        <taxon>Laurasiatheria</taxon>
        <taxon>Carnivora</taxon>
        <taxon>Feliformia</taxon>
        <taxon>Felidae</taxon>
        <taxon>Felinae</taxon>
        <taxon>Felis</taxon>
    </lineage>
</organism>
<dbReference type="InterPro" id="IPR015152">
    <property type="entry name" value="Growth/epo_recpt_lig-bind"/>
</dbReference>
<feature type="domain" description="Ig-like" evidence="10">
    <location>
        <begin position="31"/>
        <end position="121"/>
    </location>
</feature>
<keyword evidence="5" id="KW-0675">Receptor</keyword>
<protein>
    <recommendedName>
        <fullName evidence="14">Cytokine receptor like factor 1</fullName>
    </recommendedName>
</protein>
<keyword evidence="4" id="KW-1015">Disulfide bond</keyword>
<keyword evidence="2 9" id="KW-0732">Signal</keyword>
<keyword evidence="7" id="KW-0393">Immunoglobulin domain</keyword>
<evidence type="ECO:0008006" key="14">
    <source>
        <dbReference type="Google" id="ProtNLM"/>
    </source>
</evidence>
<keyword evidence="13" id="KW-1185">Reference proteome</keyword>
<evidence type="ECO:0000256" key="2">
    <source>
        <dbReference type="ARBA" id="ARBA00022729"/>
    </source>
</evidence>
<dbReference type="SUPFAM" id="SSF49265">
    <property type="entry name" value="Fibronectin type III"/>
    <property type="match status" value="2"/>
</dbReference>
<dbReference type="InterPro" id="IPR050379">
    <property type="entry name" value="Type-I_Cytokine_Rcpt"/>
</dbReference>
<dbReference type="InterPro" id="IPR036179">
    <property type="entry name" value="Ig-like_dom_sf"/>
</dbReference>
<dbReference type="Pfam" id="PF00041">
    <property type="entry name" value="fn3"/>
    <property type="match status" value="1"/>
</dbReference>
<dbReference type="Proteomes" id="UP000823872">
    <property type="component" value="Chromosome A2"/>
</dbReference>
<dbReference type="Gene3D" id="2.60.40.10">
    <property type="entry name" value="Immunoglobulins"/>
    <property type="match status" value="3"/>
</dbReference>
<dbReference type="InterPro" id="IPR007110">
    <property type="entry name" value="Ig-like_dom"/>
</dbReference>
<evidence type="ECO:0000313" key="13">
    <source>
        <dbReference type="Proteomes" id="UP000823872"/>
    </source>
</evidence>
<feature type="domain" description="Fibronectin type-III" evidence="11">
    <location>
        <begin position="136"/>
        <end position="231"/>
    </location>
</feature>
<feature type="domain" description="Fibronectin type-III" evidence="11">
    <location>
        <begin position="236"/>
        <end position="340"/>
    </location>
</feature>
<evidence type="ECO:0000256" key="5">
    <source>
        <dbReference type="ARBA" id="ARBA00023170"/>
    </source>
</evidence>
<reference evidence="12" key="2">
    <citation type="submission" date="2025-08" db="UniProtKB">
        <authorList>
            <consortium name="Ensembl"/>
        </authorList>
    </citation>
    <scope>IDENTIFICATION</scope>
    <source>
        <strain evidence="12">breed Abyssinian</strain>
    </source>
</reference>